<dbReference type="EMBL" id="CM056743">
    <property type="protein sequence ID" value="KAJ8672631.1"/>
    <property type="molecule type" value="Genomic_DNA"/>
</dbReference>
<reference evidence="1" key="1">
    <citation type="submission" date="2023-04" db="EMBL/GenBank/DDBJ databases">
        <title>A chromosome-level genome assembly of the parasitoid wasp Eretmocerus hayati.</title>
        <authorList>
            <person name="Zhong Y."/>
            <person name="Liu S."/>
            <person name="Liu Y."/>
        </authorList>
    </citation>
    <scope>NUCLEOTIDE SEQUENCE</scope>
    <source>
        <strain evidence="1">ZJU_SS_LIU_2023</strain>
    </source>
</reference>
<organism evidence="1 2">
    <name type="scientific">Eretmocerus hayati</name>
    <dbReference type="NCBI Taxonomy" id="131215"/>
    <lineage>
        <taxon>Eukaryota</taxon>
        <taxon>Metazoa</taxon>
        <taxon>Ecdysozoa</taxon>
        <taxon>Arthropoda</taxon>
        <taxon>Hexapoda</taxon>
        <taxon>Insecta</taxon>
        <taxon>Pterygota</taxon>
        <taxon>Neoptera</taxon>
        <taxon>Endopterygota</taxon>
        <taxon>Hymenoptera</taxon>
        <taxon>Apocrita</taxon>
        <taxon>Proctotrupomorpha</taxon>
        <taxon>Chalcidoidea</taxon>
        <taxon>Aphelinidae</taxon>
        <taxon>Aphelininae</taxon>
        <taxon>Eretmocerus</taxon>
    </lineage>
</organism>
<dbReference type="Proteomes" id="UP001239111">
    <property type="component" value="Chromosome 3"/>
</dbReference>
<comment type="caution">
    <text evidence="1">The sequence shown here is derived from an EMBL/GenBank/DDBJ whole genome shotgun (WGS) entry which is preliminary data.</text>
</comment>
<evidence type="ECO:0000313" key="2">
    <source>
        <dbReference type="Proteomes" id="UP001239111"/>
    </source>
</evidence>
<protein>
    <submittedName>
        <fullName evidence="1">Uncharacterized protein</fullName>
    </submittedName>
</protein>
<proteinExistence type="predicted"/>
<name>A0ACC2NNZ4_9HYME</name>
<gene>
    <name evidence="1" type="ORF">QAD02_003890</name>
</gene>
<sequence>MIRRLLQLILPAGSDRAPDFDSKYHLDRLLEAIAAHDIDSVNILIKADVDQNCAKFSTISPLHRAIEIEDRQVRLQIVKLLVASGASVKQDHRFEDEYGDSCMHKSVRSGDFELVELLHYSGAKLNRINSLGKTPILTAIKLFGSYMRLNLVALLIKYGADVEIKDADVEGAGGTCLHYCASTPDNMSCELMSLLISSGADINCLDEQAQPPLGRATAHVNVDIRLIEFMIEAGADVNISRVLSSTPLYVSFPSTTPFSYSDTMLHRY</sequence>
<keyword evidence="2" id="KW-1185">Reference proteome</keyword>
<accession>A0ACC2NNZ4</accession>
<evidence type="ECO:0000313" key="1">
    <source>
        <dbReference type="EMBL" id="KAJ8672631.1"/>
    </source>
</evidence>